<dbReference type="Gene3D" id="1.10.287.130">
    <property type="match status" value="1"/>
</dbReference>
<protein>
    <recommendedName>
        <fullName evidence="2">histidine kinase</fullName>
        <ecNumber evidence="2">2.7.13.3</ecNumber>
    </recommendedName>
</protein>
<evidence type="ECO:0000313" key="6">
    <source>
        <dbReference type="EMBL" id="MCS4554984.1"/>
    </source>
</evidence>
<dbReference type="NCBIfam" id="TIGR00229">
    <property type="entry name" value="sensory_box"/>
    <property type="match status" value="1"/>
</dbReference>
<name>A0ABT2FFC9_9GAMM</name>
<evidence type="ECO:0000256" key="3">
    <source>
        <dbReference type="SAM" id="Coils"/>
    </source>
</evidence>
<reference evidence="6 7" key="1">
    <citation type="submission" date="2022-02" db="EMBL/GenBank/DDBJ databases">
        <authorList>
            <person name="Zhuang L."/>
        </authorList>
    </citation>
    <scope>NUCLEOTIDE SEQUENCE [LARGE SCALE GENOMIC DNA]</scope>
    <source>
        <strain evidence="6 7">C32</strain>
    </source>
</reference>
<dbReference type="PROSITE" id="PS50113">
    <property type="entry name" value="PAC"/>
    <property type="match status" value="1"/>
</dbReference>
<evidence type="ECO:0000259" key="5">
    <source>
        <dbReference type="PROSITE" id="PS50113"/>
    </source>
</evidence>
<comment type="catalytic activity">
    <reaction evidence="1">
        <text>ATP + protein L-histidine = ADP + protein N-phospho-L-histidine.</text>
        <dbReference type="EC" id="2.7.13.3"/>
    </reaction>
</comment>
<dbReference type="InterPro" id="IPR005467">
    <property type="entry name" value="His_kinase_dom"/>
</dbReference>
<dbReference type="PANTHER" id="PTHR43065:SF47">
    <property type="match status" value="1"/>
</dbReference>
<dbReference type="Pfam" id="PF02518">
    <property type="entry name" value="HATPase_c"/>
    <property type="match status" value="1"/>
</dbReference>
<dbReference type="Gene3D" id="3.30.565.10">
    <property type="entry name" value="Histidine kinase-like ATPase, C-terminal domain"/>
    <property type="match status" value="1"/>
</dbReference>
<dbReference type="InterPro" id="IPR000700">
    <property type="entry name" value="PAS-assoc_C"/>
</dbReference>
<proteinExistence type="predicted"/>
<keyword evidence="3" id="KW-0175">Coiled coil</keyword>
<dbReference type="SUPFAM" id="SSF55785">
    <property type="entry name" value="PYP-like sensor domain (PAS domain)"/>
    <property type="match status" value="2"/>
</dbReference>
<evidence type="ECO:0000313" key="7">
    <source>
        <dbReference type="Proteomes" id="UP001201549"/>
    </source>
</evidence>
<dbReference type="PRINTS" id="PR00344">
    <property type="entry name" value="BCTRLSENSOR"/>
</dbReference>
<dbReference type="Proteomes" id="UP001201549">
    <property type="component" value="Unassembled WGS sequence"/>
</dbReference>
<comment type="caution">
    <text evidence="6">The sequence shown here is derived from an EMBL/GenBank/DDBJ whole genome shotgun (WGS) entry which is preliminary data.</text>
</comment>
<feature type="domain" description="Histidine kinase" evidence="4">
    <location>
        <begin position="305"/>
        <end position="537"/>
    </location>
</feature>
<dbReference type="InterPro" id="IPR000014">
    <property type="entry name" value="PAS"/>
</dbReference>
<dbReference type="EC" id="2.7.13.3" evidence="2"/>
<dbReference type="SMART" id="SM00387">
    <property type="entry name" value="HATPase_c"/>
    <property type="match status" value="1"/>
</dbReference>
<dbReference type="RefSeq" id="WP_238894346.1">
    <property type="nucleotide sequence ID" value="NZ_JAKOGG010000001.1"/>
</dbReference>
<evidence type="ECO:0000256" key="2">
    <source>
        <dbReference type="ARBA" id="ARBA00012438"/>
    </source>
</evidence>
<organism evidence="6 7">
    <name type="scientific">Shewanella electrica</name>
    <dbReference type="NCBI Taxonomy" id="515560"/>
    <lineage>
        <taxon>Bacteria</taxon>
        <taxon>Pseudomonadati</taxon>
        <taxon>Pseudomonadota</taxon>
        <taxon>Gammaproteobacteria</taxon>
        <taxon>Alteromonadales</taxon>
        <taxon>Shewanellaceae</taxon>
        <taxon>Shewanella</taxon>
    </lineage>
</organism>
<keyword evidence="7" id="KW-1185">Reference proteome</keyword>
<dbReference type="EMBL" id="JAKOGG010000001">
    <property type="protein sequence ID" value="MCS4554984.1"/>
    <property type="molecule type" value="Genomic_DNA"/>
</dbReference>
<dbReference type="Gene3D" id="3.30.450.20">
    <property type="entry name" value="PAS domain"/>
    <property type="match status" value="2"/>
</dbReference>
<dbReference type="Pfam" id="PF13426">
    <property type="entry name" value="PAS_9"/>
    <property type="match status" value="2"/>
</dbReference>
<dbReference type="InterPro" id="IPR035965">
    <property type="entry name" value="PAS-like_dom_sf"/>
</dbReference>
<feature type="coiled-coil region" evidence="3">
    <location>
        <begin position="266"/>
        <end position="296"/>
    </location>
</feature>
<sequence length="540" mass="59990">MKQTFACEDGFATVFRNSEDGLAIFKGTAFIDCNQSMLIMMGATTKQQFIGLSPFDCSPEWQPDGRRSEEKGLAMIELCRHSGSARFEWLHHKLNGEPLWVDVLLTRMRLDDEIVIHTNWRDISEKKALQLKIDKQKATFETLFNESRDGLSIIADGVFLDCNGSFLTLFGFSSKEQVIGLDPLKVSAAIQSDGVPVEIAIEMRMGNAFQQESTRFEWNHLRTDGTEFWGEVILTKITLDDVDVLYAITRDISLKKKLEQEIIERNTLLKAANLHLEQTIEDLKRAQDKLVEAEKMASLGSLVAGVAHEINTPVGIGLTGITQIVADCDGISKRYLAGSLTETDFEEFIGATKEIAHLVCKNLERTAQLVRSFKQVAVDQMSEEERQINLKDYLEEVVSSLSSVLRGVGAKVSIDCREDISVLTNPGLISQVLTNLIVNSVKHGFAKRQSGLITIGVTEINPTEFLLDYRDNGKGISKENIPKIFDPFFTTQRAEGGTGLGLNITYNIITNALAGSIVCHSKEGEGVQFVIQFQVTARVS</sequence>
<gene>
    <name evidence="6" type="ORF">L9G74_00855</name>
</gene>
<dbReference type="SUPFAM" id="SSF55874">
    <property type="entry name" value="ATPase domain of HSP90 chaperone/DNA topoisomerase II/histidine kinase"/>
    <property type="match status" value="1"/>
</dbReference>
<reference evidence="7" key="2">
    <citation type="submission" date="2023-07" db="EMBL/GenBank/DDBJ databases">
        <title>Shewanella mangrovi sp. nov., an acetaldehyde- degrading bacterium isolated from mangrove sediment.</title>
        <authorList>
            <person name="Liu Y."/>
        </authorList>
    </citation>
    <scope>NUCLEOTIDE SEQUENCE [LARGE SCALE GENOMIC DNA]</scope>
    <source>
        <strain evidence="7">C32</strain>
    </source>
</reference>
<dbReference type="InterPro" id="IPR036890">
    <property type="entry name" value="HATPase_C_sf"/>
</dbReference>
<evidence type="ECO:0000259" key="4">
    <source>
        <dbReference type="PROSITE" id="PS50109"/>
    </source>
</evidence>
<feature type="domain" description="PAC" evidence="5">
    <location>
        <begin position="214"/>
        <end position="264"/>
    </location>
</feature>
<dbReference type="InterPro" id="IPR004358">
    <property type="entry name" value="Sig_transdc_His_kin-like_C"/>
</dbReference>
<evidence type="ECO:0000256" key="1">
    <source>
        <dbReference type="ARBA" id="ARBA00000085"/>
    </source>
</evidence>
<dbReference type="PANTHER" id="PTHR43065">
    <property type="entry name" value="SENSOR HISTIDINE KINASE"/>
    <property type="match status" value="1"/>
</dbReference>
<accession>A0ABT2FFC9</accession>
<dbReference type="InterPro" id="IPR003594">
    <property type="entry name" value="HATPase_dom"/>
</dbReference>
<dbReference type="PROSITE" id="PS50109">
    <property type="entry name" value="HIS_KIN"/>
    <property type="match status" value="1"/>
</dbReference>